<organism evidence="2 3">
    <name type="scientific">Puccinia coronata f. sp. avenae</name>
    <dbReference type="NCBI Taxonomy" id="200324"/>
    <lineage>
        <taxon>Eukaryota</taxon>
        <taxon>Fungi</taxon>
        <taxon>Dikarya</taxon>
        <taxon>Basidiomycota</taxon>
        <taxon>Pucciniomycotina</taxon>
        <taxon>Pucciniomycetes</taxon>
        <taxon>Pucciniales</taxon>
        <taxon>Pucciniaceae</taxon>
        <taxon>Puccinia</taxon>
    </lineage>
</organism>
<evidence type="ECO:0000313" key="3">
    <source>
        <dbReference type="Proteomes" id="UP000235392"/>
    </source>
</evidence>
<accession>A0A2N5RU64</accession>
<dbReference type="EMBL" id="PGCI01001538">
    <property type="protein sequence ID" value="PLW04537.1"/>
    <property type="molecule type" value="Genomic_DNA"/>
</dbReference>
<gene>
    <name evidence="2" type="ORF">PCASD_26738</name>
</gene>
<evidence type="ECO:0000256" key="1">
    <source>
        <dbReference type="SAM" id="MobiDB-lite"/>
    </source>
</evidence>
<dbReference type="Proteomes" id="UP000235392">
    <property type="component" value="Unassembled WGS sequence"/>
</dbReference>
<reference evidence="2 3" key="1">
    <citation type="submission" date="2017-11" db="EMBL/GenBank/DDBJ databases">
        <title>De novo assembly and phasing of dikaryotic genomes from two isolates of Puccinia coronata f. sp. avenae, the causal agent of oat crown rust.</title>
        <authorList>
            <person name="Miller M.E."/>
            <person name="Zhang Y."/>
            <person name="Omidvar V."/>
            <person name="Sperschneider J."/>
            <person name="Schwessinger B."/>
            <person name="Raley C."/>
            <person name="Palmer J.M."/>
            <person name="Garnica D."/>
            <person name="Upadhyaya N."/>
            <person name="Rathjen J."/>
            <person name="Taylor J.M."/>
            <person name="Park R.F."/>
            <person name="Dodds P.N."/>
            <person name="Hirsch C.D."/>
            <person name="Kianian S.F."/>
            <person name="Figueroa M."/>
        </authorList>
    </citation>
    <scope>NUCLEOTIDE SEQUENCE [LARGE SCALE GENOMIC DNA]</scope>
    <source>
        <strain evidence="2">12SD80</strain>
    </source>
</reference>
<proteinExistence type="predicted"/>
<feature type="compositionally biased region" description="Basic and acidic residues" evidence="1">
    <location>
        <begin position="158"/>
        <end position="168"/>
    </location>
</feature>
<name>A0A2N5RU64_9BASI</name>
<evidence type="ECO:0000313" key="2">
    <source>
        <dbReference type="EMBL" id="PLW04537.1"/>
    </source>
</evidence>
<dbReference type="AlphaFoldDB" id="A0A2N5RU64"/>
<feature type="compositionally biased region" description="Polar residues" evidence="1">
    <location>
        <begin position="147"/>
        <end position="157"/>
    </location>
</feature>
<protein>
    <submittedName>
        <fullName evidence="2">Uncharacterized protein</fullName>
    </submittedName>
</protein>
<sequence length="180" mass="19944">MASKLYPQNHQLGAVVENKDCGSDIEEGENDRILPVRMIPDWRALELTTVLHHFDKMVQAHAVHHKMKSVNEQVYGRSKSKYRITKGINGVPRGLPQDCYSAQWWNGLGQYKKDIVSKVGPFGMGELAAKLGKHMSKNQHPRPGPNTGPSNQTGSTHQAKESHQEGERSAGGTEGVMHVD</sequence>
<feature type="region of interest" description="Disordered" evidence="1">
    <location>
        <begin position="135"/>
        <end position="180"/>
    </location>
</feature>
<comment type="caution">
    <text evidence="2">The sequence shown here is derived from an EMBL/GenBank/DDBJ whole genome shotgun (WGS) entry which is preliminary data.</text>
</comment>